<evidence type="ECO:0000256" key="3">
    <source>
        <dbReference type="ARBA" id="ARBA00022989"/>
    </source>
</evidence>
<dbReference type="InParanoid" id="B7GA65"/>
<dbReference type="STRING" id="556484.B7GA65"/>
<dbReference type="RefSeq" id="XP_002184016.1">
    <property type="nucleotide sequence ID" value="XM_002183980.1"/>
</dbReference>
<dbReference type="PANTHER" id="PTHR28234">
    <property type="entry name" value="NUCLEAR CONTROL OF ATPASE PROTEIN 2"/>
    <property type="match status" value="1"/>
</dbReference>
<dbReference type="PANTHER" id="PTHR28234:SF1">
    <property type="entry name" value="NUCLEAR CONTROL OF ATPASE PROTEIN 2"/>
    <property type="match status" value="1"/>
</dbReference>
<dbReference type="EMBL" id="CM000623">
    <property type="protein sequence ID" value="EEC44685.1"/>
    <property type="molecule type" value="Genomic_DNA"/>
</dbReference>
<feature type="compositionally biased region" description="Basic and acidic residues" evidence="6">
    <location>
        <begin position="904"/>
        <end position="914"/>
    </location>
</feature>
<evidence type="ECO:0000256" key="5">
    <source>
        <dbReference type="ARBA" id="ARBA00023136"/>
    </source>
</evidence>
<evidence type="ECO:0000256" key="1">
    <source>
        <dbReference type="ARBA" id="ARBA00004225"/>
    </source>
</evidence>
<dbReference type="OMA" id="CLGPKEM"/>
<dbReference type="eggNOG" id="ENOG502TE70">
    <property type="taxonomic scope" value="Eukaryota"/>
</dbReference>
<dbReference type="PaxDb" id="2850-Phatr49310"/>
<dbReference type="Pfam" id="PF08637">
    <property type="entry name" value="NCA2"/>
    <property type="match status" value="1"/>
</dbReference>
<sequence length="1022" mass="114724">MSLQCTSKFEIRMASIIQSAGRDIYCNTSTSTFASDIPHRYSSKSTVTGISYPRTTFKNWGKKRSLTSPERVPQCGCTKPETRVTVHVPAGSGHFPCGGCSPIQFTTSIGTTRLSTLGSFVFRDGAKSVPRDGTDASKRASQSPTSSSNPQTPSQKTATVLPTTPNTFTSPVLLAEQGPQVVQELTDLVQGISRNVQQSTTSGSLFLPAAVVTSWERLQAILFYKPPVGIVSVVAIIRLVFSGRLFRLYPAPPKNSVEEALQQETRKRERERHRGRSLNLDADDVAYHHFGGVDRVRRRLCWAGLGHLLEEVTLSINRGNRNDSTYTEPETDLDPAVLELLQAMVAALSVSNHPGGARAQFVHDMIQPFAKIEELLIQQKLGKIKLPTSGNVTTEAMNQIVGTASWTAEVRILDALLRVCRDRLLKTTYRLARTREHWERKVEHIPKRRLLFGWKRKSAEGDRLRLSYAKAAYQAEIQRLGAVAAILLERPADMGESYLLEALKQSENARALEREEQTAHQASLRRSRLTALTNVTKWQLPKLEDISRYSIRWRAEGVGSLQIRRLDGDTQVHGESALHVLTQDISRDSWMNDARAWSTQARRVLCNVVRESLQGSVATGNLDEVDFAVLEQQWCTQKYHPNVDVPLQWIKILRYVDNMPSWRRVGEGKVVRLKDAALVHWTKRLDLLGIPSTMAWIAASQYVHEKIRPYFPTLKRDMMHVFDKTVEILQTRVWVPVKGIYDDIMNKNQGIFSAFGLEVEQTSLDHMLRDMGLGDGTVASRQEALKRAAEKYEETLKSGVIISALQGKLVRLLLVQVQQLKVGLLTALDTIDVLLKGNRIHFQILAAIPAVVMATYGTRLFLRALYNIRSRDLRPVTAVHTEMGEYLNQMERMMLLSSQESDGMDQRDRTKAEPSKPGNARNRTRTGTPTTTSGANPRRPEDNPTSLSTGELGEFVLHMHRYLILLDFSSPPFPNWACDQIQEALQMFLGTGGTLARGMGPSRHVAWLNLVQKKHEELLKHM</sequence>
<keyword evidence="4" id="KW-0496">Mitochondrion</keyword>
<dbReference type="AlphaFoldDB" id="B7GA65"/>
<feature type="region of interest" description="Disordered" evidence="6">
    <location>
        <begin position="125"/>
        <end position="163"/>
    </location>
</feature>
<proteinExistence type="predicted"/>
<keyword evidence="2 7" id="KW-0812">Transmembrane</keyword>
<keyword evidence="9" id="KW-1185">Reference proteome</keyword>
<evidence type="ECO:0000256" key="7">
    <source>
        <dbReference type="SAM" id="Phobius"/>
    </source>
</evidence>
<protein>
    <submittedName>
        <fullName evidence="8">Uncharacterized protein</fullName>
    </submittedName>
</protein>
<dbReference type="GeneID" id="7195585"/>
<organism evidence="8 9">
    <name type="scientific">Phaeodactylum tricornutum (strain CCAP 1055/1)</name>
    <dbReference type="NCBI Taxonomy" id="556484"/>
    <lineage>
        <taxon>Eukaryota</taxon>
        <taxon>Sar</taxon>
        <taxon>Stramenopiles</taxon>
        <taxon>Ochrophyta</taxon>
        <taxon>Bacillariophyta</taxon>
        <taxon>Bacillariophyceae</taxon>
        <taxon>Bacillariophycidae</taxon>
        <taxon>Naviculales</taxon>
        <taxon>Phaeodactylaceae</taxon>
        <taxon>Phaeodactylum</taxon>
    </lineage>
</organism>
<accession>B7GA65</accession>
<keyword evidence="5 7" id="KW-0472">Membrane</keyword>
<feature type="compositionally biased region" description="Low complexity" evidence="6">
    <location>
        <begin position="141"/>
        <end position="157"/>
    </location>
</feature>
<comment type="subcellular location">
    <subcellularLocation>
        <location evidence="1">Mitochondrion membrane</location>
        <topology evidence="1">Multi-pass membrane protein</topology>
    </subcellularLocation>
</comment>
<evidence type="ECO:0000313" key="8">
    <source>
        <dbReference type="EMBL" id="EEC44685.1"/>
    </source>
</evidence>
<feature type="transmembrane region" description="Helical" evidence="7">
    <location>
        <begin position="840"/>
        <end position="862"/>
    </location>
</feature>
<keyword evidence="3 7" id="KW-1133">Transmembrane helix</keyword>
<evidence type="ECO:0000256" key="4">
    <source>
        <dbReference type="ARBA" id="ARBA00023128"/>
    </source>
</evidence>
<gene>
    <name evidence="8" type="ORF">PHATRDRAFT_49310</name>
</gene>
<dbReference type="KEGG" id="pti:PHATRDRAFT_49310"/>
<dbReference type="GO" id="GO:0005741">
    <property type="term" value="C:mitochondrial outer membrane"/>
    <property type="evidence" value="ECO:0007669"/>
    <property type="project" value="TreeGrafter"/>
</dbReference>
<reference evidence="9" key="2">
    <citation type="submission" date="2008-08" db="EMBL/GenBank/DDBJ databases">
        <authorList>
            <consortium name="Diatom Consortium"/>
            <person name="Grigoriev I."/>
            <person name="Grimwood J."/>
            <person name="Kuo A."/>
            <person name="Otillar R.P."/>
            <person name="Salamov A."/>
            <person name="Detter J.C."/>
            <person name="Lindquist E."/>
            <person name="Shapiro H."/>
            <person name="Lucas S."/>
            <person name="Glavina del Rio T."/>
            <person name="Pitluck S."/>
            <person name="Rokhsar D."/>
            <person name="Bowler C."/>
        </authorList>
    </citation>
    <scope>GENOME REANNOTATION</scope>
    <source>
        <strain evidence="9">CCAP 1055/1</strain>
    </source>
</reference>
<dbReference type="OrthoDB" id="413313at2759"/>
<dbReference type="InterPro" id="IPR013946">
    <property type="entry name" value="NCA2-like"/>
</dbReference>
<feature type="region of interest" description="Disordered" evidence="6">
    <location>
        <begin position="898"/>
        <end position="949"/>
    </location>
</feature>
<dbReference type="HOGENOM" id="CLU_295866_0_0_1"/>
<feature type="compositionally biased region" description="Basic and acidic residues" evidence="6">
    <location>
        <begin position="125"/>
        <end position="138"/>
    </location>
</feature>
<reference evidence="8 9" key="1">
    <citation type="journal article" date="2008" name="Nature">
        <title>The Phaeodactylum genome reveals the evolutionary history of diatom genomes.</title>
        <authorList>
            <person name="Bowler C."/>
            <person name="Allen A.E."/>
            <person name="Badger J.H."/>
            <person name="Grimwood J."/>
            <person name="Jabbari K."/>
            <person name="Kuo A."/>
            <person name="Maheswari U."/>
            <person name="Martens C."/>
            <person name="Maumus F."/>
            <person name="Otillar R.P."/>
            <person name="Rayko E."/>
            <person name="Salamov A."/>
            <person name="Vandepoele K."/>
            <person name="Beszteri B."/>
            <person name="Gruber A."/>
            <person name="Heijde M."/>
            <person name="Katinka M."/>
            <person name="Mock T."/>
            <person name="Valentin K."/>
            <person name="Verret F."/>
            <person name="Berges J.A."/>
            <person name="Brownlee C."/>
            <person name="Cadoret J.P."/>
            <person name="Chiovitti A."/>
            <person name="Choi C.J."/>
            <person name="Coesel S."/>
            <person name="De Martino A."/>
            <person name="Detter J.C."/>
            <person name="Durkin C."/>
            <person name="Falciatore A."/>
            <person name="Fournet J."/>
            <person name="Haruta M."/>
            <person name="Huysman M.J."/>
            <person name="Jenkins B.D."/>
            <person name="Jiroutova K."/>
            <person name="Jorgensen R.E."/>
            <person name="Joubert Y."/>
            <person name="Kaplan A."/>
            <person name="Kroger N."/>
            <person name="Kroth P.G."/>
            <person name="La Roche J."/>
            <person name="Lindquist E."/>
            <person name="Lommer M."/>
            <person name="Martin-Jezequel V."/>
            <person name="Lopez P.J."/>
            <person name="Lucas S."/>
            <person name="Mangogna M."/>
            <person name="McGinnis K."/>
            <person name="Medlin L.K."/>
            <person name="Montsant A."/>
            <person name="Oudot-Le Secq M.P."/>
            <person name="Napoli C."/>
            <person name="Obornik M."/>
            <person name="Parker M.S."/>
            <person name="Petit J.L."/>
            <person name="Porcel B.M."/>
            <person name="Poulsen N."/>
            <person name="Robison M."/>
            <person name="Rychlewski L."/>
            <person name="Rynearson T.A."/>
            <person name="Schmutz J."/>
            <person name="Shapiro H."/>
            <person name="Siaut M."/>
            <person name="Stanley M."/>
            <person name="Sussman M.R."/>
            <person name="Taylor A.R."/>
            <person name="Vardi A."/>
            <person name="von Dassow P."/>
            <person name="Vyverman W."/>
            <person name="Willis A."/>
            <person name="Wyrwicz L.S."/>
            <person name="Rokhsar D.S."/>
            <person name="Weissenbach J."/>
            <person name="Armbrust E.V."/>
            <person name="Green B.R."/>
            <person name="Van de Peer Y."/>
            <person name="Grigoriev I.V."/>
        </authorList>
    </citation>
    <scope>NUCLEOTIDE SEQUENCE [LARGE SCALE GENOMIC DNA]</scope>
    <source>
        <strain evidence="8 9">CCAP 1055/1</strain>
    </source>
</reference>
<feature type="compositionally biased region" description="Low complexity" evidence="6">
    <location>
        <begin position="917"/>
        <end position="937"/>
    </location>
</feature>
<evidence type="ECO:0000256" key="2">
    <source>
        <dbReference type="ARBA" id="ARBA00022692"/>
    </source>
</evidence>
<evidence type="ECO:0000313" key="9">
    <source>
        <dbReference type="Proteomes" id="UP000000759"/>
    </source>
</evidence>
<name>B7GA65_PHATC</name>
<dbReference type="Proteomes" id="UP000000759">
    <property type="component" value="Chromosome 21"/>
</dbReference>
<evidence type="ECO:0000256" key="6">
    <source>
        <dbReference type="SAM" id="MobiDB-lite"/>
    </source>
</evidence>